<gene>
    <name evidence="2" type="primary">LOC117575144</name>
</gene>
<protein>
    <submittedName>
        <fullName evidence="2">Uncharacterized protein LOC117575144</fullName>
    </submittedName>
</protein>
<dbReference type="GeneID" id="117575144"/>
<dbReference type="SMART" id="SM00708">
    <property type="entry name" value="PhBP"/>
    <property type="match status" value="1"/>
</dbReference>
<reference evidence="2" key="1">
    <citation type="submission" date="2025-08" db="UniProtKB">
        <authorList>
            <consortium name="RefSeq"/>
        </authorList>
    </citation>
    <scope>IDENTIFICATION</scope>
    <source>
        <strain evidence="2">15112-1751.03</strain>
        <tissue evidence="2">Whole Adult</tissue>
    </source>
</reference>
<dbReference type="GO" id="GO:0005549">
    <property type="term" value="F:odorant binding"/>
    <property type="evidence" value="ECO:0007669"/>
    <property type="project" value="InterPro"/>
</dbReference>
<sequence>MDIKWILNEQFYIYCQAVSERVRKSGSEINADVKKCFKEHPLTAEQTAQIKLMEIPDVPEVRPFLLCFSLALDIFSIPEGFHVERMRDLILTDLSDDEKLQIIHKCVDRNEQKSPAGEWTFRVHKCLVTSKIGDFAKAKKAKA</sequence>
<dbReference type="Gene3D" id="1.10.238.20">
    <property type="entry name" value="Pheromone/general odorant binding protein domain"/>
    <property type="match status" value="1"/>
</dbReference>
<dbReference type="Proteomes" id="UP000515160">
    <property type="component" value="Chromosome 2R"/>
</dbReference>
<dbReference type="Pfam" id="PF01395">
    <property type="entry name" value="PBP_GOBP"/>
    <property type="match status" value="1"/>
</dbReference>
<dbReference type="InterPro" id="IPR006170">
    <property type="entry name" value="PBP/GOBP"/>
</dbReference>
<organism evidence="1 2">
    <name type="scientific">Drosophila albomicans</name>
    <name type="common">Fruit fly</name>
    <dbReference type="NCBI Taxonomy" id="7291"/>
    <lineage>
        <taxon>Eukaryota</taxon>
        <taxon>Metazoa</taxon>
        <taxon>Ecdysozoa</taxon>
        <taxon>Arthropoda</taxon>
        <taxon>Hexapoda</taxon>
        <taxon>Insecta</taxon>
        <taxon>Pterygota</taxon>
        <taxon>Neoptera</taxon>
        <taxon>Endopterygota</taxon>
        <taxon>Diptera</taxon>
        <taxon>Brachycera</taxon>
        <taxon>Muscomorpha</taxon>
        <taxon>Ephydroidea</taxon>
        <taxon>Drosophilidae</taxon>
        <taxon>Drosophila</taxon>
    </lineage>
</organism>
<dbReference type="AlphaFoldDB" id="A0A6P8XFI7"/>
<evidence type="ECO:0000313" key="1">
    <source>
        <dbReference type="Proteomes" id="UP000515160"/>
    </source>
</evidence>
<dbReference type="CDD" id="cd23992">
    <property type="entry name" value="PBP_GOBP"/>
    <property type="match status" value="1"/>
</dbReference>
<evidence type="ECO:0000313" key="2">
    <source>
        <dbReference type="RefSeq" id="XP_034115141.2"/>
    </source>
</evidence>
<dbReference type="SUPFAM" id="SSF47565">
    <property type="entry name" value="Insect pheromone/odorant-binding proteins"/>
    <property type="match status" value="1"/>
</dbReference>
<accession>A0A6P8XFI7</accession>
<name>A0A6P8XFI7_DROAB</name>
<dbReference type="InterPro" id="IPR036728">
    <property type="entry name" value="PBP_GOBP_sf"/>
</dbReference>
<keyword evidence="1" id="KW-1185">Reference proteome</keyword>
<proteinExistence type="predicted"/>
<dbReference type="RefSeq" id="XP_034115141.2">
    <property type="nucleotide sequence ID" value="XM_034259250.2"/>
</dbReference>
<dbReference type="OrthoDB" id="8194670at2759"/>